<keyword evidence="9 18" id="KW-0547">Nucleotide-binding</keyword>
<keyword evidence="10 18" id="KW-0067">ATP-binding</keyword>
<dbReference type="InterPro" id="IPR005905">
    <property type="entry name" value="D_ala_D_ala"/>
</dbReference>
<comment type="caution">
    <text evidence="20">The sequence shown here is derived from an EMBL/GenBank/DDBJ whole genome shotgun (WGS) entry which is preliminary data.</text>
</comment>
<dbReference type="InterPro" id="IPR000291">
    <property type="entry name" value="D-Ala_lig_Van_CS"/>
</dbReference>
<dbReference type="GO" id="GO:0008360">
    <property type="term" value="P:regulation of cell shape"/>
    <property type="evidence" value="ECO:0007669"/>
    <property type="project" value="UniProtKB-KW"/>
</dbReference>
<evidence type="ECO:0000256" key="12">
    <source>
        <dbReference type="ARBA" id="ARBA00022984"/>
    </source>
</evidence>
<dbReference type="AlphaFoldDB" id="A0A4Z0WEK2"/>
<dbReference type="Gene3D" id="3.40.50.20">
    <property type="match status" value="1"/>
</dbReference>
<reference evidence="20 21" key="1">
    <citation type="submission" date="2019-04" db="EMBL/GenBank/DDBJ databases">
        <title>Natronospirillum operosus gen. nov., sp. nov., a haloalkaliphilic satellite isolated from decaying biomass of laboratory culture of cyanobacterium Geitlerinema sp. and proposal of Natronospirillaceae fam. nov. and Saccharospirillaceae fam. nov.</title>
        <authorList>
            <person name="Kevbrin V."/>
            <person name="Boltyanskaya Y."/>
            <person name="Koziaeva V."/>
            <person name="Grouzdev D.S."/>
            <person name="Park M."/>
            <person name="Cho J."/>
        </authorList>
    </citation>
    <scope>NUCLEOTIDE SEQUENCE [LARGE SCALE GENOMIC DNA]</scope>
    <source>
        <strain evidence="20 21">G-116</strain>
    </source>
</reference>
<evidence type="ECO:0000256" key="1">
    <source>
        <dbReference type="ARBA" id="ARBA00001936"/>
    </source>
</evidence>
<dbReference type="InterPro" id="IPR011095">
    <property type="entry name" value="Dala_Dala_lig_C"/>
</dbReference>
<evidence type="ECO:0000256" key="13">
    <source>
        <dbReference type="ARBA" id="ARBA00023316"/>
    </source>
</evidence>
<feature type="active site" evidence="16">
    <location>
        <position position="287"/>
    </location>
</feature>
<dbReference type="InterPro" id="IPR013815">
    <property type="entry name" value="ATP_grasp_subdomain_1"/>
</dbReference>
<feature type="binding site" evidence="17">
    <location>
        <position position="263"/>
    </location>
    <ligand>
        <name>Mg(2+)</name>
        <dbReference type="ChEBI" id="CHEBI:18420"/>
        <label>1</label>
    </ligand>
</feature>
<dbReference type="PIRSF" id="PIRSF039102">
    <property type="entry name" value="Ddl/VanB"/>
    <property type="match status" value="1"/>
</dbReference>
<keyword evidence="8 15" id="KW-0436">Ligase</keyword>
<comment type="pathway">
    <text evidence="4 15">Cell wall biogenesis; peptidoglycan biosynthesis.</text>
</comment>
<dbReference type="PROSITE" id="PS00844">
    <property type="entry name" value="DALA_DALA_LIGASE_2"/>
    <property type="match status" value="1"/>
</dbReference>
<evidence type="ECO:0000256" key="9">
    <source>
        <dbReference type="ARBA" id="ARBA00022741"/>
    </source>
</evidence>
<evidence type="ECO:0000313" key="20">
    <source>
        <dbReference type="EMBL" id="TGG92728.1"/>
    </source>
</evidence>
<dbReference type="GO" id="GO:0071555">
    <property type="term" value="P:cell wall organization"/>
    <property type="evidence" value="ECO:0007669"/>
    <property type="project" value="UniProtKB-KW"/>
</dbReference>
<dbReference type="OrthoDB" id="9813261at2"/>
<evidence type="ECO:0000259" key="19">
    <source>
        <dbReference type="PROSITE" id="PS50975"/>
    </source>
</evidence>
<feature type="domain" description="ATP-grasp" evidence="19">
    <location>
        <begin position="114"/>
        <end position="309"/>
    </location>
</feature>
<feature type="binding site" evidence="17">
    <location>
        <position position="276"/>
    </location>
    <ligand>
        <name>Mg(2+)</name>
        <dbReference type="ChEBI" id="CHEBI:18420"/>
        <label>1</label>
    </ligand>
</feature>
<dbReference type="GO" id="GO:0009252">
    <property type="term" value="P:peptidoglycan biosynthetic process"/>
    <property type="evidence" value="ECO:0007669"/>
    <property type="project" value="UniProtKB-UniRule"/>
</dbReference>
<dbReference type="PANTHER" id="PTHR23132:SF23">
    <property type="entry name" value="D-ALANINE--D-ALANINE LIGASE B"/>
    <property type="match status" value="1"/>
</dbReference>
<evidence type="ECO:0000256" key="18">
    <source>
        <dbReference type="PROSITE-ProRule" id="PRU00409"/>
    </source>
</evidence>
<evidence type="ECO:0000256" key="11">
    <source>
        <dbReference type="ARBA" id="ARBA00022960"/>
    </source>
</evidence>
<comment type="subcellular location">
    <subcellularLocation>
        <location evidence="3 15">Cytoplasm</location>
    </subcellularLocation>
</comment>
<dbReference type="RefSeq" id="WP_135483400.1">
    <property type="nucleotide sequence ID" value="NZ_SRMF01000004.1"/>
</dbReference>
<organism evidence="20 21">
    <name type="scientific">Natronospirillum operosum</name>
    <dbReference type="NCBI Taxonomy" id="2759953"/>
    <lineage>
        <taxon>Bacteria</taxon>
        <taxon>Pseudomonadati</taxon>
        <taxon>Pseudomonadota</taxon>
        <taxon>Gammaproteobacteria</taxon>
        <taxon>Oceanospirillales</taxon>
        <taxon>Natronospirillaceae</taxon>
        <taxon>Natronospirillum</taxon>
    </lineage>
</organism>
<evidence type="ECO:0000256" key="14">
    <source>
        <dbReference type="ARBA" id="ARBA00047614"/>
    </source>
</evidence>
<evidence type="ECO:0000256" key="7">
    <source>
        <dbReference type="ARBA" id="ARBA00022490"/>
    </source>
</evidence>
<evidence type="ECO:0000256" key="4">
    <source>
        <dbReference type="ARBA" id="ARBA00004752"/>
    </source>
</evidence>
<comment type="similarity">
    <text evidence="5 15">Belongs to the D-alanine--D-alanine ligase family.</text>
</comment>
<gene>
    <name evidence="15" type="primary">ddl</name>
    <name evidence="20" type="ORF">E4656_11370</name>
</gene>
<dbReference type="GO" id="GO:0008716">
    <property type="term" value="F:D-alanine-D-alanine ligase activity"/>
    <property type="evidence" value="ECO:0007669"/>
    <property type="project" value="UniProtKB-UniRule"/>
</dbReference>
<accession>A0A4Z0WEK2</accession>
<keyword evidence="13 15" id="KW-0961">Cell wall biogenesis/degradation</keyword>
<dbReference type="HAMAP" id="MF_00047">
    <property type="entry name" value="Dala_Dala_lig"/>
    <property type="match status" value="1"/>
</dbReference>
<dbReference type="PROSITE" id="PS00843">
    <property type="entry name" value="DALA_DALA_LIGASE_1"/>
    <property type="match status" value="1"/>
</dbReference>
<dbReference type="Gene3D" id="3.30.470.20">
    <property type="entry name" value="ATP-grasp fold, B domain"/>
    <property type="match status" value="1"/>
</dbReference>
<evidence type="ECO:0000256" key="8">
    <source>
        <dbReference type="ARBA" id="ARBA00022598"/>
    </source>
</evidence>
<dbReference type="UniPathway" id="UPA00219"/>
<evidence type="ECO:0000313" key="21">
    <source>
        <dbReference type="Proteomes" id="UP000297475"/>
    </source>
</evidence>
<keyword evidence="17" id="KW-0460">Magnesium</keyword>
<feature type="active site" evidence="16">
    <location>
        <position position="28"/>
    </location>
</feature>
<keyword evidence="7 15" id="KW-0963">Cytoplasm</keyword>
<keyword evidence="17" id="KW-0479">Metal-binding</keyword>
<dbReference type="InterPro" id="IPR011761">
    <property type="entry name" value="ATP-grasp"/>
</dbReference>
<comment type="cofactor">
    <cofactor evidence="17">
        <name>Mg(2+)</name>
        <dbReference type="ChEBI" id="CHEBI:18420"/>
    </cofactor>
    <cofactor evidence="17">
        <name>Mn(2+)</name>
        <dbReference type="ChEBI" id="CHEBI:29035"/>
    </cofactor>
    <text evidence="17">Binds 2 magnesium or manganese ions per subunit.</text>
</comment>
<dbReference type="GO" id="GO:0005829">
    <property type="term" value="C:cytosol"/>
    <property type="evidence" value="ECO:0007669"/>
    <property type="project" value="TreeGrafter"/>
</dbReference>
<protein>
    <recommendedName>
        <fullName evidence="6 15">D-alanine--D-alanine ligase</fullName>
        <ecNumber evidence="6 15">6.3.2.4</ecNumber>
    </recommendedName>
    <alternativeName>
        <fullName evidence="15">D-Ala-D-Ala ligase</fullName>
    </alternativeName>
    <alternativeName>
        <fullName evidence="15">D-alanylalanine synthetase</fullName>
    </alternativeName>
</protein>
<evidence type="ECO:0000256" key="2">
    <source>
        <dbReference type="ARBA" id="ARBA00003921"/>
    </source>
</evidence>
<keyword evidence="11 15" id="KW-0133">Cell shape</keyword>
<evidence type="ECO:0000256" key="5">
    <source>
        <dbReference type="ARBA" id="ARBA00010871"/>
    </source>
</evidence>
<dbReference type="Proteomes" id="UP000297475">
    <property type="component" value="Unassembled WGS sequence"/>
</dbReference>
<evidence type="ECO:0000256" key="16">
    <source>
        <dbReference type="PIRSR" id="PIRSR039102-1"/>
    </source>
</evidence>
<dbReference type="NCBIfam" id="NF002378">
    <property type="entry name" value="PRK01372.1"/>
    <property type="match status" value="1"/>
</dbReference>
<feature type="active site" evidence="16">
    <location>
        <position position="156"/>
    </location>
</feature>
<evidence type="ECO:0000256" key="3">
    <source>
        <dbReference type="ARBA" id="ARBA00004496"/>
    </source>
</evidence>
<keyword evidence="12 15" id="KW-0573">Peptidoglycan synthesis</keyword>
<feature type="binding site" evidence="17">
    <location>
        <position position="278"/>
    </location>
    <ligand>
        <name>Mg(2+)</name>
        <dbReference type="ChEBI" id="CHEBI:18420"/>
        <label>2</label>
    </ligand>
</feature>
<dbReference type="GO" id="GO:0046872">
    <property type="term" value="F:metal ion binding"/>
    <property type="evidence" value="ECO:0007669"/>
    <property type="project" value="UniProtKB-KW"/>
</dbReference>
<evidence type="ECO:0000256" key="17">
    <source>
        <dbReference type="PIRSR" id="PIRSR039102-3"/>
    </source>
</evidence>
<evidence type="ECO:0000256" key="10">
    <source>
        <dbReference type="ARBA" id="ARBA00022840"/>
    </source>
</evidence>
<dbReference type="NCBIfam" id="TIGR01205">
    <property type="entry name" value="D_ala_D_alaTIGR"/>
    <property type="match status" value="1"/>
</dbReference>
<dbReference type="SUPFAM" id="SSF56059">
    <property type="entry name" value="Glutathione synthetase ATP-binding domain-like"/>
    <property type="match status" value="1"/>
</dbReference>
<dbReference type="Pfam" id="PF07478">
    <property type="entry name" value="Dala_Dala_lig_C"/>
    <property type="match status" value="1"/>
</dbReference>
<dbReference type="InterPro" id="IPR016185">
    <property type="entry name" value="PreATP-grasp_dom_sf"/>
</dbReference>
<dbReference type="EC" id="6.3.2.4" evidence="6 15"/>
<evidence type="ECO:0000256" key="6">
    <source>
        <dbReference type="ARBA" id="ARBA00012216"/>
    </source>
</evidence>
<dbReference type="GO" id="GO:0005524">
    <property type="term" value="F:ATP binding"/>
    <property type="evidence" value="ECO:0007669"/>
    <property type="project" value="UniProtKB-UniRule"/>
</dbReference>
<dbReference type="Gene3D" id="3.30.1490.20">
    <property type="entry name" value="ATP-grasp fold, A domain"/>
    <property type="match status" value="1"/>
</dbReference>
<dbReference type="EMBL" id="SRMF01000004">
    <property type="protein sequence ID" value="TGG92728.1"/>
    <property type="molecule type" value="Genomic_DNA"/>
</dbReference>
<sequence>MTAQHTDRHSRIRALGRIAVLYGGHSAERAVSLQSGGAVLTALQDLGADVVGIDTAEDYLAQLQAAQPQRVFIALHGRGGEDGQIQAVLDAFGYAYTGSGVAASAIAMNKLLTKRVWAGSGLPTADSRVLSADTDWSEALQALGGKAVLKPVLEGSSLGISIVDNAAAMASGYAAASQYDSEVIAERFIDGPEYTVGIVGDQALPVIRMEAESGFYDYAAKYERDDTRYFLPSGLNEEDEAALQALSLTAFRTLGCRGWGRIDTMRDSAGRFWLLEANTIPGLTSHSLVPKAARAVGLEFGDLIVRLLEQVEVQA</sequence>
<comment type="function">
    <text evidence="2 15">Cell wall formation.</text>
</comment>
<evidence type="ECO:0000256" key="15">
    <source>
        <dbReference type="HAMAP-Rule" id="MF_00047"/>
    </source>
</evidence>
<keyword evidence="17" id="KW-0464">Manganese</keyword>
<proteinExistence type="inferred from homology"/>
<keyword evidence="21" id="KW-1185">Reference proteome</keyword>
<dbReference type="PANTHER" id="PTHR23132">
    <property type="entry name" value="D-ALANINE--D-ALANINE LIGASE"/>
    <property type="match status" value="1"/>
</dbReference>
<dbReference type="PROSITE" id="PS50975">
    <property type="entry name" value="ATP_GRASP"/>
    <property type="match status" value="1"/>
</dbReference>
<name>A0A4Z0WEK2_9GAMM</name>
<comment type="catalytic activity">
    <reaction evidence="14 15">
        <text>2 D-alanine + ATP = D-alanyl-D-alanine + ADP + phosphate + H(+)</text>
        <dbReference type="Rhea" id="RHEA:11224"/>
        <dbReference type="ChEBI" id="CHEBI:15378"/>
        <dbReference type="ChEBI" id="CHEBI:30616"/>
        <dbReference type="ChEBI" id="CHEBI:43474"/>
        <dbReference type="ChEBI" id="CHEBI:57416"/>
        <dbReference type="ChEBI" id="CHEBI:57822"/>
        <dbReference type="ChEBI" id="CHEBI:456216"/>
        <dbReference type="EC" id="6.3.2.4"/>
    </reaction>
</comment>
<feature type="binding site" evidence="17">
    <location>
        <position position="276"/>
    </location>
    <ligand>
        <name>Mg(2+)</name>
        <dbReference type="ChEBI" id="CHEBI:18420"/>
        <label>2</label>
    </ligand>
</feature>
<comment type="cofactor">
    <cofactor evidence="1">
        <name>Mn(2+)</name>
        <dbReference type="ChEBI" id="CHEBI:29035"/>
    </cofactor>
</comment>
<dbReference type="SUPFAM" id="SSF52440">
    <property type="entry name" value="PreATP-grasp domain"/>
    <property type="match status" value="1"/>
</dbReference>